<reference evidence="1 2" key="1">
    <citation type="submission" date="2017-04" db="EMBL/GenBank/DDBJ databases">
        <authorList>
            <person name="Afonso C.L."/>
            <person name="Miller P.J."/>
            <person name="Scott M.A."/>
            <person name="Spackman E."/>
            <person name="Goraichik I."/>
            <person name="Dimitrov K.M."/>
            <person name="Suarez D.L."/>
            <person name="Swayne D.E."/>
        </authorList>
    </citation>
    <scope>NUCLEOTIDE SEQUENCE [LARGE SCALE GENOMIC DNA]</scope>
    <source>
        <strain evidence="1 2">DSM 11622</strain>
    </source>
</reference>
<evidence type="ECO:0000313" key="1">
    <source>
        <dbReference type="EMBL" id="SMB79583.1"/>
    </source>
</evidence>
<organism evidence="1 2">
    <name type="scientific">Hymenobacter roseosalivarius DSM 11622</name>
    <dbReference type="NCBI Taxonomy" id="645990"/>
    <lineage>
        <taxon>Bacteria</taxon>
        <taxon>Pseudomonadati</taxon>
        <taxon>Bacteroidota</taxon>
        <taxon>Cytophagia</taxon>
        <taxon>Cytophagales</taxon>
        <taxon>Hymenobacteraceae</taxon>
        <taxon>Hymenobacter</taxon>
    </lineage>
</organism>
<protein>
    <submittedName>
        <fullName evidence="1">Uncharacterized protein</fullName>
    </submittedName>
</protein>
<proteinExistence type="predicted"/>
<evidence type="ECO:0000313" key="2">
    <source>
        <dbReference type="Proteomes" id="UP000192266"/>
    </source>
</evidence>
<dbReference type="Proteomes" id="UP000192266">
    <property type="component" value="Unassembled WGS sequence"/>
</dbReference>
<keyword evidence="2" id="KW-1185">Reference proteome</keyword>
<dbReference type="EMBL" id="FWWW01000009">
    <property type="protein sequence ID" value="SMB79583.1"/>
    <property type="molecule type" value="Genomic_DNA"/>
</dbReference>
<sequence>MVGLGRSTADRQAYDYPTILNEDPNETTVNFFRTTQRAWYVQ</sequence>
<name>A0A1W1UEY0_9BACT</name>
<accession>A0A1W1UEY0</accession>
<dbReference type="AlphaFoldDB" id="A0A1W1UEY0"/>
<gene>
    <name evidence="1" type="ORF">SAMN00120144_4122</name>
</gene>
<dbReference type="STRING" id="645990.SAMN00120144_4122"/>